<evidence type="ECO:0000256" key="2">
    <source>
        <dbReference type="ARBA" id="ARBA00011022"/>
    </source>
</evidence>
<comment type="subcellular location">
    <subcellularLocation>
        <location evidence="1">Nucleus</location>
        <location evidence="1">Nucleolus</location>
    </subcellularLocation>
</comment>
<evidence type="ECO:0000256" key="5">
    <source>
        <dbReference type="SAM" id="MobiDB-lite"/>
    </source>
</evidence>
<feature type="region of interest" description="Disordered" evidence="5">
    <location>
        <begin position="1"/>
        <end position="161"/>
    </location>
</feature>
<dbReference type="EMBL" id="MU007047">
    <property type="protein sequence ID" value="KAF2429462.1"/>
    <property type="molecule type" value="Genomic_DNA"/>
</dbReference>
<dbReference type="GO" id="GO:0030688">
    <property type="term" value="C:preribosome, small subunit precursor"/>
    <property type="evidence" value="ECO:0007669"/>
    <property type="project" value="InterPro"/>
</dbReference>
<comment type="caution">
    <text evidence="6">The sequence shown here is derived from an EMBL/GenBank/DDBJ whole genome shotgun (WGS) entry which is preliminary data.</text>
</comment>
<dbReference type="GO" id="GO:0005730">
    <property type="term" value="C:nucleolus"/>
    <property type="evidence" value="ECO:0007669"/>
    <property type="project" value="UniProtKB-SubCell"/>
</dbReference>
<dbReference type="Pfam" id="PF15341">
    <property type="entry name" value="SLX9"/>
    <property type="match status" value="1"/>
</dbReference>
<dbReference type="GO" id="GO:0030686">
    <property type="term" value="C:90S preribosome"/>
    <property type="evidence" value="ECO:0007669"/>
    <property type="project" value="InterPro"/>
</dbReference>
<protein>
    <recommendedName>
        <fullName evidence="3">Ribosome biogenesis protein SLX9</fullName>
    </recommendedName>
</protein>
<feature type="compositionally biased region" description="Low complexity" evidence="5">
    <location>
        <begin position="30"/>
        <end position="40"/>
    </location>
</feature>
<reference evidence="6" key="1">
    <citation type="journal article" date="2020" name="Stud. Mycol.">
        <title>101 Dothideomycetes genomes: a test case for predicting lifestyles and emergence of pathogens.</title>
        <authorList>
            <person name="Haridas S."/>
            <person name="Albert R."/>
            <person name="Binder M."/>
            <person name="Bloem J."/>
            <person name="Labutti K."/>
            <person name="Salamov A."/>
            <person name="Andreopoulos B."/>
            <person name="Baker S."/>
            <person name="Barry K."/>
            <person name="Bills G."/>
            <person name="Bluhm B."/>
            <person name="Cannon C."/>
            <person name="Castanera R."/>
            <person name="Culley D."/>
            <person name="Daum C."/>
            <person name="Ezra D."/>
            <person name="Gonzalez J."/>
            <person name="Henrissat B."/>
            <person name="Kuo A."/>
            <person name="Liang C."/>
            <person name="Lipzen A."/>
            <person name="Lutzoni F."/>
            <person name="Magnuson J."/>
            <person name="Mondo S."/>
            <person name="Nolan M."/>
            <person name="Ohm R."/>
            <person name="Pangilinan J."/>
            <person name="Park H.-J."/>
            <person name="Ramirez L."/>
            <person name="Alfaro M."/>
            <person name="Sun H."/>
            <person name="Tritt A."/>
            <person name="Yoshinaga Y."/>
            <person name="Zwiers L.-H."/>
            <person name="Turgeon B."/>
            <person name="Goodwin S."/>
            <person name="Spatafora J."/>
            <person name="Crous P."/>
            <person name="Grigoriev I."/>
        </authorList>
    </citation>
    <scope>NUCLEOTIDE SEQUENCE</scope>
    <source>
        <strain evidence="6">CBS 130266</strain>
    </source>
</reference>
<feature type="compositionally biased region" description="Polar residues" evidence="5">
    <location>
        <begin position="16"/>
        <end position="29"/>
    </location>
</feature>
<keyword evidence="7" id="KW-1185">Reference proteome</keyword>
<accession>A0A9P4NPV0</accession>
<evidence type="ECO:0000256" key="1">
    <source>
        <dbReference type="ARBA" id="ARBA00004604"/>
    </source>
</evidence>
<proteinExistence type="inferred from homology"/>
<evidence type="ECO:0000313" key="6">
    <source>
        <dbReference type="EMBL" id="KAF2429462.1"/>
    </source>
</evidence>
<evidence type="ECO:0000256" key="4">
    <source>
        <dbReference type="ARBA" id="ARBA00023242"/>
    </source>
</evidence>
<dbReference type="InterPro" id="IPR028160">
    <property type="entry name" value="Slx9-like"/>
</dbReference>
<feature type="compositionally biased region" description="Basic and acidic residues" evidence="5">
    <location>
        <begin position="121"/>
        <end position="132"/>
    </location>
</feature>
<gene>
    <name evidence="6" type="ORF">EJ08DRAFT_650476</name>
</gene>
<evidence type="ECO:0000313" key="7">
    <source>
        <dbReference type="Proteomes" id="UP000800235"/>
    </source>
</evidence>
<keyword evidence="4" id="KW-0539">Nucleus</keyword>
<dbReference type="OrthoDB" id="5429132at2759"/>
<comment type="similarity">
    <text evidence="2">Belongs to the SLX9 family.</text>
</comment>
<dbReference type="AlphaFoldDB" id="A0A9P4NPV0"/>
<dbReference type="Proteomes" id="UP000800235">
    <property type="component" value="Unassembled WGS sequence"/>
</dbReference>
<name>A0A9P4NPV0_9PEZI</name>
<organism evidence="6 7">
    <name type="scientific">Tothia fuscella</name>
    <dbReference type="NCBI Taxonomy" id="1048955"/>
    <lineage>
        <taxon>Eukaryota</taxon>
        <taxon>Fungi</taxon>
        <taxon>Dikarya</taxon>
        <taxon>Ascomycota</taxon>
        <taxon>Pezizomycotina</taxon>
        <taxon>Dothideomycetes</taxon>
        <taxon>Pleosporomycetidae</taxon>
        <taxon>Venturiales</taxon>
        <taxon>Cylindrosympodiaceae</taxon>
        <taxon>Tothia</taxon>
    </lineage>
</organism>
<sequence length="180" mass="19611">MAPIRPASKSARRNPIASSSSIRNPRSNYPSTPSDSSFSTTKKDKRTIKHSILLSKIQKSAPGGIKKRRRPSKKLLTTLESLADALPEDESLRRPKSTSALNDRGTAGSLKSKPGVRKRREKMEKAERERFGKNLAVLSQARPGETGDKVMEGETSGTSCGERWKALRAHIEASMAQGAG</sequence>
<evidence type="ECO:0000256" key="3">
    <source>
        <dbReference type="ARBA" id="ARBA00021321"/>
    </source>
</evidence>
<dbReference type="GO" id="GO:0000462">
    <property type="term" value="P:maturation of SSU-rRNA from tricistronic rRNA transcript (SSU-rRNA, 5.8S rRNA, LSU-rRNA)"/>
    <property type="evidence" value="ECO:0007669"/>
    <property type="project" value="InterPro"/>
</dbReference>